<feature type="domain" description="TF-B3" evidence="13">
    <location>
        <begin position="613"/>
        <end position="707"/>
    </location>
</feature>
<dbReference type="Gene3D" id="2.40.330.10">
    <property type="entry name" value="DNA-binding pseudobarrel domain"/>
    <property type="match status" value="2"/>
</dbReference>
<evidence type="ECO:0000256" key="7">
    <source>
        <dbReference type="ARBA" id="ARBA00023125"/>
    </source>
</evidence>
<dbReference type="InterPro" id="IPR003340">
    <property type="entry name" value="B3_DNA-bd"/>
</dbReference>
<evidence type="ECO:0000256" key="2">
    <source>
        <dbReference type="ARBA" id="ARBA00004141"/>
    </source>
</evidence>
<keyword evidence="5 12" id="KW-1133">Transmembrane helix</keyword>
<dbReference type="InterPro" id="IPR011531">
    <property type="entry name" value="HCO3_transpt-like_TM_dom"/>
</dbReference>
<evidence type="ECO:0000256" key="9">
    <source>
        <dbReference type="ARBA" id="ARBA00023163"/>
    </source>
</evidence>
<feature type="transmembrane region" description="Helical" evidence="12">
    <location>
        <begin position="29"/>
        <end position="48"/>
    </location>
</feature>
<dbReference type="PROSITE" id="PS50863">
    <property type="entry name" value="B3"/>
    <property type="match status" value="2"/>
</dbReference>
<evidence type="ECO:0000313" key="14">
    <source>
        <dbReference type="EMBL" id="CAI0543061.1"/>
    </source>
</evidence>
<keyword evidence="4 12" id="KW-0812">Transmembrane</keyword>
<evidence type="ECO:0000256" key="4">
    <source>
        <dbReference type="ARBA" id="ARBA00022692"/>
    </source>
</evidence>
<feature type="transmembrane region" description="Helical" evidence="12">
    <location>
        <begin position="285"/>
        <end position="303"/>
    </location>
</feature>
<keyword evidence="9" id="KW-0804">Transcription</keyword>
<comment type="caution">
    <text evidence="14">The sequence shown here is derived from an EMBL/GenBank/DDBJ whole genome shotgun (WGS) entry which is preliminary data.</text>
</comment>
<organism evidence="14 15">
    <name type="scientific">Linum tenue</name>
    <dbReference type="NCBI Taxonomy" id="586396"/>
    <lineage>
        <taxon>Eukaryota</taxon>
        <taxon>Viridiplantae</taxon>
        <taxon>Streptophyta</taxon>
        <taxon>Embryophyta</taxon>
        <taxon>Tracheophyta</taxon>
        <taxon>Spermatophyta</taxon>
        <taxon>Magnoliopsida</taxon>
        <taxon>eudicotyledons</taxon>
        <taxon>Gunneridae</taxon>
        <taxon>Pentapetalae</taxon>
        <taxon>rosids</taxon>
        <taxon>fabids</taxon>
        <taxon>Malpighiales</taxon>
        <taxon>Linaceae</taxon>
        <taxon>Linum</taxon>
    </lineage>
</organism>
<feature type="region of interest" description="Disordered" evidence="11">
    <location>
        <begin position="976"/>
        <end position="998"/>
    </location>
</feature>
<dbReference type="Proteomes" id="UP001154282">
    <property type="component" value="Unassembled WGS sequence"/>
</dbReference>
<dbReference type="SUPFAM" id="SSF101936">
    <property type="entry name" value="DNA-binding pseudobarrel domain"/>
    <property type="match status" value="2"/>
</dbReference>
<keyword evidence="8 12" id="KW-0472">Membrane</keyword>
<evidence type="ECO:0000259" key="13">
    <source>
        <dbReference type="PROSITE" id="PS50863"/>
    </source>
</evidence>
<dbReference type="GO" id="GO:0050801">
    <property type="term" value="P:monoatomic ion homeostasis"/>
    <property type="evidence" value="ECO:0007669"/>
    <property type="project" value="TreeGrafter"/>
</dbReference>
<dbReference type="GO" id="GO:0005634">
    <property type="term" value="C:nucleus"/>
    <property type="evidence" value="ECO:0007669"/>
    <property type="project" value="UniProtKB-SubCell"/>
</dbReference>
<dbReference type="GO" id="GO:0005452">
    <property type="term" value="F:solute:inorganic anion antiporter activity"/>
    <property type="evidence" value="ECO:0007669"/>
    <property type="project" value="InterPro"/>
</dbReference>
<evidence type="ECO:0000313" key="15">
    <source>
        <dbReference type="Proteomes" id="UP001154282"/>
    </source>
</evidence>
<dbReference type="EMBL" id="CAMGYJ010000009">
    <property type="protein sequence ID" value="CAI0543061.1"/>
    <property type="molecule type" value="Genomic_DNA"/>
</dbReference>
<feature type="domain" description="TF-B3" evidence="13">
    <location>
        <begin position="783"/>
        <end position="879"/>
    </location>
</feature>
<feature type="transmembrane region" description="Helical" evidence="12">
    <location>
        <begin position="147"/>
        <end position="169"/>
    </location>
</feature>
<dbReference type="SMART" id="SM01019">
    <property type="entry name" value="B3"/>
    <property type="match status" value="2"/>
</dbReference>
<feature type="transmembrane region" description="Helical" evidence="12">
    <location>
        <begin position="222"/>
        <end position="243"/>
    </location>
</feature>
<dbReference type="GO" id="GO:0003677">
    <property type="term" value="F:DNA binding"/>
    <property type="evidence" value="ECO:0007669"/>
    <property type="project" value="UniProtKB-KW"/>
</dbReference>
<dbReference type="InterPro" id="IPR003020">
    <property type="entry name" value="HCO3_transpt_euk"/>
</dbReference>
<evidence type="ECO:0000256" key="10">
    <source>
        <dbReference type="ARBA" id="ARBA00023242"/>
    </source>
</evidence>
<dbReference type="AlphaFoldDB" id="A0AAV0QE15"/>
<reference evidence="14" key="1">
    <citation type="submission" date="2022-08" db="EMBL/GenBank/DDBJ databases">
        <authorList>
            <person name="Gutierrez-Valencia J."/>
        </authorList>
    </citation>
    <scope>NUCLEOTIDE SEQUENCE</scope>
</reference>
<comment type="similarity">
    <text evidence="3">Belongs to the anion exchanger (TC 2.A.31.3) family.</text>
</comment>
<evidence type="ECO:0000256" key="8">
    <source>
        <dbReference type="ARBA" id="ARBA00023136"/>
    </source>
</evidence>
<dbReference type="Pfam" id="PF10354">
    <property type="entry name" value="BMT5-like"/>
    <property type="match status" value="1"/>
</dbReference>
<evidence type="ECO:0000256" key="5">
    <source>
        <dbReference type="ARBA" id="ARBA00022989"/>
    </source>
</evidence>
<evidence type="ECO:0000256" key="1">
    <source>
        <dbReference type="ARBA" id="ARBA00004123"/>
    </source>
</evidence>
<feature type="transmembrane region" description="Helical" evidence="12">
    <location>
        <begin position="324"/>
        <end position="344"/>
    </location>
</feature>
<protein>
    <recommendedName>
        <fullName evidence="13">TF-B3 domain-containing protein</fullName>
    </recommendedName>
</protein>
<proteinExistence type="inferred from homology"/>
<feature type="transmembrane region" description="Helical" evidence="12">
    <location>
        <begin position="114"/>
        <end position="135"/>
    </location>
</feature>
<dbReference type="PANTHER" id="PTHR11453">
    <property type="entry name" value="ANION EXCHANGE PROTEIN"/>
    <property type="match status" value="1"/>
</dbReference>
<dbReference type="InterPro" id="IPR019446">
    <property type="entry name" value="BMT5-like"/>
</dbReference>
<keyword evidence="7" id="KW-0238">DNA-binding</keyword>
<dbReference type="GO" id="GO:0005886">
    <property type="term" value="C:plasma membrane"/>
    <property type="evidence" value="ECO:0007669"/>
    <property type="project" value="TreeGrafter"/>
</dbReference>
<comment type="subcellular location">
    <subcellularLocation>
        <location evidence="2">Membrane</location>
        <topology evidence="2">Multi-pass membrane protein</topology>
    </subcellularLocation>
    <subcellularLocation>
        <location evidence="1">Nucleus</location>
    </subcellularLocation>
</comment>
<dbReference type="InterPro" id="IPR015300">
    <property type="entry name" value="DNA-bd_pseudobarrel_sf"/>
</dbReference>
<dbReference type="PANTHER" id="PTHR11453:SF125">
    <property type="entry name" value="TRANSPORTER, PUTATIVE-RELATED"/>
    <property type="match status" value="1"/>
</dbReference>
<dbReference type="GO" id="GO:0070042">
    <property type="term" value="F:rRNA (uridine-N3-)-methyltransferase activity"/>
    <property type="evidence" value="ECO:0007669"/>
    <property type="project" value="InterPro"/>
</dbReference>
<dbReference type="Pfam" id="PF02362">
    <property type="entry name" value="B3"/>
    <property type="match status" value="2"/>
</dbReference>
<dbReference type="Pfam" id="PF00955">
    <property type="entry name" value="HCO3_cotransp"/>
    <property type="match status" value="2"/>
</dbReference>
<gene>
    <name evidence="14" type="ORF">LITE_LOCUS42713</name>
</gene>
<dbReference type="GO" id="GO:0006820">
    <property type="term" value="P:monoatomic anion transport"/>
    <property type="evidence" value="ECO:0007669"/>
    <property type="project" value="InterPro"/>
</dbReference>
<dbReference type="CDD" id="cd10017">
    <property type="entry name" value="B3_DNA"/>
    <property type="match status" value="2"/>
</dbReference>
<keyword evidence="15" id="KW-1185">Reference proteome</keyword>
<evidence type="ECO:0000256" key="6">
    <source>
        <dbReference type="ARBA" id="ARBA00023015"/>
    </source>
</evidence>
<keyword evidence="6" id="KW-0805">Transcription regulation</keyword>
<feature type="region of interest" description="Disordered" evidence="11">
    <location>
        <begin position="732"/>
        <end position="777"/>
    </location>
</feature>
<keyword evidence="10" id="KW-0539">Nucleus</keyword>
<sequence>MKGIIQDVKGRKAVYGDDWSNAFAAGPRIFAPIAYIFFASALPVIAFGEQLSRETDGSLSTVETLASTALCGIIHSLIGGQPLLVVGVAEPTVIMYSYIYTFAISSDAVGKKLYLAWAGWVCVWTALMLILLAVFDACNILNKFTRLAGETFGMLIAVLFFQQAVKGMVGEFSPTEGEDEKSPDHSFQWLYVNGLLGVIFTFGVLITALKSRKARSWEYGTGWFRSIIADYGVPLVVMAWAALSLTVPRQVPEGIPRRLQTPLPWDPASMGHWTVFMDMAKVPPGFILAAIIPAVMVAGLYFFDHSVASQMAQQKEFNIKKPSAYHYDILILGITTLICGLIGLPPCNGVLPQSPMHTKSLSVLNGQLIRKKMVQTAKESMMQHDSKSKTYGRMEEAFVEMDGSAAPSAAKELKNLKEAVMSEGSKEGGETSFDPEKIDAYLPVRVIEQRFSNFMQSLLIGVSLMAMPVIKKIPTSVLWGIREKILPKFFQPNHLKELDGVEYEEIEGDPMRTRSMSLRRTNSRDAGFEEEAEVFDELTTGRGELRLRSASVSQERSNQARSKKTEHGILNAFLRDAKEKVGIETLISPLFSTHKLSSATMEDGSVSRAGPRFFKILLQEDIDQDQHMMIPMKFSNEHCYGLPSKVTLELPNGDSWLVQLVRDDERRVWFKKGWQQFSRHYSFQHGHFLLFELQGESHFHVVVFGRSASEIDDSKFAVDRSCPEEVAPGVGRMKKVGEDPKGKAPAAEFADNAGRKLRPSSSNLPNDPGLAAAGANIPTKQPSFSKVINKHFSSRGSPNFPLDFIRKYITKSSMELLQLRVGDRTWEVKLLAYDHHGYSIPSRGWIKFATDNKLNKGDICRFEVAATKKTLNVHIQRLGVADEDVLIDFWGLMGHILSCFLRCLCGGRRKDRDDEEIARPKSVQQGENPLPPTATIIEDVNLRDALLTSISNGDGELQQHGLLVALETPQVPKHFVLFPGSSTPPNPPCSNVDPSTEAPLSMQDGLGDSSIGRQRGDSVTIDFDQLVHMKKGQGRSYDQVCVDISAFKQAELNSRQEVKLKLCEVKEVWKKHYCSRHVILLVGEGDFSFSASLALAFGTAAVNIVATSLNSQGEFRNNLIKFLSKNYSKAMANIAGLRARGCLVMHGLDATKMAEHGSLKGIKFDRIVFNFPFAGFFREESRDSQIRRHQKLIRLFFKNAKKLLKEDGGEVHITHKTNAFHREWDLKGLASATGLMLVAREVFHFIDYPGYNTKCGFGGDGNFNCNPSSTYKFQVQKTAT</sequence>
<feature type="transmembrane region" description="Helical" evidence="12">
    <location>
        <begin position="83"/>
        <end position="102"/>
    </location>
</feature>
<accession>A0AAV0QE15</accession>
<feature type="transmembrane region" description="Helical" evidence="12">
    <location>
        <begin position="189"/>
        <end position="210"/>
    </location>
</feature>
<dbReference type="GO" id="GO:0070475">
    <property type="term" value="P:rRNA base methylation"/>
    <property type="evidence" value="ECO:0007669"/>
    <property type="project" value="InterPro"/>
</dbReference>
<feature type="region of interest" description="Disordered" evidence="11">
    <location>
        <begin position="914"/>
        <end position="933"/>
    </location>
</feature>
<evidence type="ECO:0000256" key="12">
    <source>
        <dbReference type="SAM" id="Phobius"/>
    </source>
</evidence>
<evidence type="ECO:0000256" key="11">
    <source>
        <dbReference type="SAM" id="MobiDB-lite"/>
    </source>
</evidence>
<name>A0AAV0QE15_9ROSI</name>
<evidence type="ECO:0000256" key="3">
    <source>
        <dbReference type="ARBA" id="ARBA00006262"/>
    </source>
</evidence>